<reference evidence="5 6" key="2">
    <citation type="submission" date="2016-05" db="EMBL/GenBank/DDBJ databases">
        <title>Lineage-specific infection strategies underlie the spectrum of fungal disease in amphibians.</title>
        <authorList>
            <person name="Cuomo C.A."/>
            <person name="Farrer R.A."/>
            <person name="James T."/>
            <person name="Longcore J."/>
            <person name="Birren B."/>
        </authorList>
    </citation>
    <scope>NUCLEOTIDE SEQUENCE [LARGE SCALE GENOMIC DNA]</scope>
    <source>
        <strain evidence="5 6">JEL423</strain>
    </source>
</reference>
<feature type="compositionally biased region" description="Basic and acidic residues" evidence="4">
    <location>
        <begin position="238"/>
        <end position="248"/>
    </location>
</feature>
<feature type="compositionally biased region" description="Basic and acidic residues" evidence="4">
    <location>
        <begin position="294"/>
        <end position="309"/>
    </location>
</feature>
<proteinExistence type="predicted"/>
<dbReference type="AlphaFoldDB" id="A0A177WDK0"/>
<dbReference type="GO" id="GO:0005523">
    <property type="term" value="F:tropomyosin binding"/>
    <property type="evidence" value="ECO:0007669"/>
    <property type="project" value="InterPro"/>
</dbReference>
<dbReference type="SUPFAM" id="SSF52047">
    <property type="entry name" value="RNI-like"/>
    <property type="match status" value="1"/>
</dbReference>
<feature type="region of interest" description="Disordered" evidence="4">
    <location>
        <begin position="234"/>
        <end position="255"/>
    </location>
</feature>
<evidence type="ECO:0000313" key="5">
    <source>
        <dbReference type="EMBL" id="OAJ37754.1"/>
    </source>
</evidence>
<protein>
    <submittedName>
        <fullName evidence="5">Uncharacterized protein</fullName>
    </submittedName>
</protein>
<keyword evidence="2" id="KW-0963">Cytoplasm</keyword>
<evidence type="ECO:0000256" key="1">
    <source>
        <dbReference type="ARBA" id="ARBA00004245"/>
    </source>
</evidence>
<evidence type="ECO:0000313" key="6">
    <source>
        <dbReference type="Proteomes" id="UP000077115"/>
    </source>
</evidence>
<feature type="region of interest" description="Disordered" evidence="4">
    <location>
        <begin position="290"/>
        <end position="333"/>
    </location>
</feature>
<dbReference type="VEuPathDB" id="FungiDB:BDEG_21746"/>
<dbReference type="InterPro" id="IPR032675">
    <property type="entry name" value="LRR_dom_sf"/>
</dbReference>
<feature type="compositionally biased region" description="Polar residues" evidence="4">
    <location>
        <begin position="121"/>
        <end position="140"/>
    </location>
</feature>
<evidence type="ECO:0000256" key="4">
    <source>
        <dbReference type="SAM" id="MobiDB-lite"/>
    </source>
</evidence>
<feature type="compositionally biased region" description="Polar residues" evidence="4">
    <location>
        <begin position="29"/>
        <end position="54"/>
    </location>
</feature>
<dbReference type="Gene3D" id="3.80.10.10">
    <property type="entry name" value="Ribonuclease Inhibitor"/>
    <property type="match status" value="1"/>
</dbReference>
<organism evidence="5 6">
    <name type="scientific">Batrachochytrium dendrobatidis (strain JEL423)</name>
    <dbReference type="NCBI Taxonomy" id="403673"/>
    <lineage>
        <taxon>Eukaryota</taxon>
        <taxon>Fungi</taxon>
        <taxon>Fungi incertae sedis</taxon>
        <taxon>Chytridiomycota</taxon>
        <taxon>Chytridiomycota incertae sedis</taxon>
        <taxon>Chytridiomycetes</taxon>
        <taxon>Rhizophydiales</taxon>
        <taxon>Rhizophydiales incertae sedis</taxon>
        <taxon>Batrachochytrium</taxon>
    </lineage>
</organism>
<dbReference type="InterPro" id="IPR004934">
    <property type="entry name" value="TMOD"/>
</dbReference>
<comment type="subcellular location">
    <subcellularLocation>
        <location evidence="1">Cytoplasm</location>
        <location evidence="1">Cytoskeleton</location>
    </subcellularLocation>
</comment>
<evidence type="ECO:0000256" key="2">
    <source>
        <dbReference type="ARBA" id="ARBA00022490"/>
    </source>
</evidence>
<dbReference type="InterPro" id="IPR001611">
    <property type="entry name" value="Leu-rich_rpt"/>
</dbReference>
<feature type="region of interest" description="Disordered" evidence="4">
    <location>
        <begin position="1"/>
        <end position="189"/>
    </location>
</feature>
<dbReference type="Pfam" id="PF13516">
    <property type="entry name" value="LRR_6"/>
    <property type="match status" value="1"/>
</dbReference>
<gene>
    <name evidence="5" type="ORF">BDEG_21746</name>
</gene>
<keyword evidence="3" id="KW-0206">Cytoskeleton</keyword>
<accession>A0A177WDK0</accession>
<dbReference type="Proteomes" id="UP000077115">
    <property type="component" value="Unassembled WGS sequence"/>
</dbReference>
<feature type="compositionally biased region" description="Basic and acidic residues" evidence="4">
    <location>
        <begin position="155"/>
        <end position="189"/>
    </location>
</feature>
<dbReference type="GO" id="GO:0007015">
    <property type="term" value="P:actin filament organization"/>
    <property type="evidence" value="ECO:0007669"/>
    <property type="project" value="TreeGrafter"/>
</dbReference>
<feature type="compositionally biased region" description="Basic and acidic residues" evidence="4">
    <location>
        <begin position="95"/>
        <end position="107"/>
    </location>
</feature>
<dbReference type="STRING" id="403673.A0A177WDK0"/>
<name>A0A177WDK0_BATDL</name>
<dbReference type="GO" id="GO:0005856">
    <property type="term" value="C:cytoskeleton"/>
    <property type="evidence" value="ECO:0007669"/>
    <property type="project" value="UniProtKB-SubCell"/>
</dbReference>
<evidence type="ECO:0000256" key="3">
    <source>
        <dbReference type="ARBA" id="ARBA00023212"/>
    </source>
</evidence>
<dbReference type="EMBL" id="DS022301">
    <property type="protein sequence ID" value="OAJ37754.1"/>
    <property type="molecule type" value="Genomic_DNA"/>
</dbReference>
<feature type="compositionally biased region" description="Low complexity" evidence="4">
    <location>
        <begin position="55"/>
        <end position="70"/>
    </location>
</feature>
<feature type="compositionally biased region" description="Polar residues" evidence="4">
    <location>
        <begin position="310"/>
        <end position="333"/>
    </location>
</feature>
<dbReference type="GO" id="GO:0051694">
    <property type="term" value="P:pointed-end actin filament capping"/>
    <property type="evidence" value="ECO:0007669"/>
    <property type="project" value="InterPro"/>
</dbReference>
<dbReference type="PANTHER" id="PTHR10901:SF6">
    <property type="entry name" value="TROPOMODULIN, ISOFORM N"/>
    <property type="match status" value="1"/>
</dbReference>
<sequence>MKTPSPTGDSIEMTDTCLVNHTKQETDKSASPLTVRSSTTMPSTEKQASQITSLVTPVTSPTDPVSTDSVKTTIAATEPKMESTSEKTPILPTTDDNHQSHPLHDVNEQSISDKANHVKTSESTASLKQDSTNVSTNSSKHVTEDVKTASTTESAEIKPEKSVAKLDVESKDTLDEKHEFGKSEEATVEKKATISIAETKVDPVETVTAKSEEATVEKKATPSIAETKVDPVETVTAKSEETTVEKKATPSIAETKVDPVETVTAKSEEPTVEKKATISIAETKVDPVETVTAKSEKTDAFNPKEDVSKVSDSTTAALSKSTAGSTADLSSNEPRYSSIYRNASFGSTPVLAAPTARSAEHGPPVPTSAITAAVRATNPILDEILHSLALINANDPLMTQMDIKDCNCFTVEHACVLGEALKQNTHLKSLVMSNSKIINQSAIDIARGLAKNTGIESVDLTGNNIGPAGMRALAEMLESNHTLLELKLDHQKSITSTGTDAEQAFARAMTKNNTLQKLAMQFRDAASRNQVDRAISRNKETARKLISLSKASLNA</sequence>
<dbReference type="SMART" id="SM00368">
    <property type="entry name" value="LRR_RI"/>
    <property type="match status" value="2"/>
</dbReference>
<reference evidence="5 6" key="1">
    <citation type="submission" date="2006-10" db="EMBL/GenBank/DDBJ databases">
        <title>The Genome Sequence of Batrachochytrium dendrobatidis JEL423.</title>
        <authorList>
            <consortium name="The Broad Institute Genome Sequencing Platform"/>
            <person name="Birren B."/>
            <person name="Lander E."/>
            <person name="Galagan J."/>
            <person name="Cuomo C."/>
            <person name="Devon K."/>
            <person name="Jaffe D."/>
            <person name="Butler J."/>
            <person name="Alvarez P."/>
            <person name="Gnerre S."/>
            <person name="Grabherr M."/>
            <person name="Kleber M."/>
            <person name="Mauceli E."/>
            <person name="Brockman W."/>
            <person name="Young S."/>
            <person name="LaButti K."/>
            <person name="Sykes S."/>
            <person name="DeCaprio D."/>
            <person name="Crawford M."/>
            <person name="Koehrsen M."/>
            <person name="Engels R."/>
            <person name="Montgomery P."/>
            <person name="Pearson M."/>
            <person name="Howarth C."/>
            <person name="Larson L."/>
            <person name="White J."/>
            <person name="O'Leary S."/>
            <person name="Kodira C."/>
            <person name="Zeng Q."/>
            <person name="Yandava C."/>
            <person name="Alvarado L."/>
            <person name="Longcore J."/>
            <person name="James T."/>
        </authorList>
    </citation>
    <scope>NUCLEOTIDE SEQUENCE [LARGE SCALE GENOMIC DNA]</scope>
    <source>
        <strain evidence="5 6">JEL423</strain>
    </source>
</reference>
<dbReference type="PANTHER" id="PTHR10901">
    <property type="entry name" value="TROPOMODULIN"/>
    <property type="match status" value="1"/>
</dbReference>